<dbReference type="EMBL" id="GIFC01001160">
    <property type="protein sequence ID" value="MXU83243.1"/>
    <property type="molecule type" value="Transcribed_RNA"/>
</dbReference>
<proteinExistence type="predicted"/>
<protein>
    <submittedName>
        <fullName evidence="1">Putative secreted protein</fullName>
    </submittedName>
</protein>
<reference evidence="1" key="1">
    <citation type="submission" date="2019-12" db="EMBL/GenBank/DDBJ databases">
        <title>An insight into the sialome of adult female Ixodes ricinus ticks feeding for 6 days.</title>
        <authorList>
            <person name="Perner J."/>
            <person name="Ribeiro J.M.C."/>
        </authorList>
    </citation>
    <scope>NUCLEOTIDE SEQUENCE</scope>
    <source>
        <strain evidence="1">Semi-engorged</strain>
        <tissue evidence="1">Salivary glands</tissue>
    </source>
</reference>
<accession>A0A6B0UAY4</accession>
<sequence length="74" mass="8651">MKSALPTWSLRLFWHSSKCLQNWLPLVWWDMKVPAFDCGACITVLPSLSTLQNHSQPFDCTSYMYMYIFVQVTS</sequence>
<organism evidence="1">
    <name type="scientific">Ixodes ricinus</name>
    <name type="common">Common tick</name>
    <name type="synonym">Acarus ricinus</name>
    <dbReference type="NCBI Taxonomy" id="34613"/>
    <lineage>
        <taxon>Eukaryota</taxon>
        <taxon>Metazoa</taxon>
        <taxon>Ecdysozoa</taxon>
        <taxon>Arthropoda</taxon>
        <taxon>Chelicerata</taxon>
        <taxon>Arachnida</taxon>
        <taxon>Acari</taxon>
        <taxon>Parasitiformes</taxon>
        <taxon>Ixodida</taxon>
        <taxon>Ixodoidea</taxon>
        <taxon>Ixodidae</taxon>
        <taxon>Ixodinae</taxon>
        <taxon>Ixodes</taxon>
    </lineage>
</organism>
<name>A0A6B0UAY4_IXORI</name>
<evidence type="ECO:0000313" key="1">
    <source>
        <dbReference type="EMBL" id="MXU83243.1"/>
    </source>
</evidence>
<dbReference type="AlphaFoldDB" id="A0A6B0UAY4"/>